<dbReference type="InterPro" id="IPR036188">
    <property type="entry name" value="FAD/NAD-bd_sf"/>
</dbReference>
<sequence length="573" mass="64939">MKTAEKMSSRETLYDLVVVGAGWFGIAAAKSYIELHPQDEVLVLEAEKSCGGTWCEERLYPGLKSNNMIGSYEYPDYPMDENKYGVKRNNHIPAATLHRYLTDYARHFGVLRRTVFDTTVLSIEPIGEKGWTIVTSSAGKEGRFRAQKLIMATGLTSEPNMLRFPGEEDFNAPLFHAKDYCRQAPATKSVKNVVVVGGAKSAFDIAYSFVQEGAQVDLVIRPDGNGPVWLTPTYVTPLKRKIEELLHTRILTWFSPCPWGDEDGFAPVRYFLHQTAIGRWVVHNFWHALGSDIIARNEYDAHPDTRRLKPWASPFWVASGLSIHNYQTNFFDLVKNGSIRVQEANIDRLGEKEVHLSNGKSVPADVLICATGWKKSSSVKFLNCELRIPGTDSERQTLYQNADEKILHDYPDLASQPVLRYEPKNIDPLRLYRFMIPTALYQQRNIAFAGAVSTVSTSICASIQGLWISAFFDGLLKREAATPTEAAEEAVLHSQWGIWRYPCGYSRSLPDMAFDVLPYFDLMVRDLGLRHHRKTSPWAELVEPYKPTDYASLVEEWNTLDSSSRRTQYEDAE</sequence>
<dbReference type="Pfam" id="PF13738">
    <property type="entry name" value="Pyr_redox_3"/>
    <property type="match status" value="1"/>
</dbReference>
<dbReference type="Gene3D" id="3.50.50.60">
    <property type="entry name" value="FAD/NAD(P)-binding domain"/>
    <property type="match status" value="1"/>
</dbReference>
<dbReference type="InterPro" id="IPR050346">
    <property type="entry name" value="FMO-like"/>
</dbReference>
<dbReference type="OrthoDB" id="2915840at2759"/>
<dbReference type="GO" id="GO:0050661">
    <property type="term" value="F:NADP binding"/>
    <property type="evidence" value="ECO:0007669"/>
    <property type="project" value="InterPro"/>
</dbReference>
<evidence type="ECO:0000256" key="2">
    <source>
        <dbReference type="ARBA" id="ARBA00022827"/>
    </source>
</evidence>
<dbReference type="AlphaFoldDB" id="A0A9W9JC60"/>
<organism evidence="4 5">
    <name type="scientific">Penicillium cf. viridicatum</name>
    <dbReference type="NCBI Taxonomy" id="2972119"/>
    <lineage>
        <taxon>Eukaryota</taxon>
        <taxon>Fungi</taxon>
        <taxon>Dikarya</taxon>
        <taxon>Ascomycota</taxon>
        <taxon>Pezizomycotina</taxon>
        <taxon>Eurotiomycetes</taxon>
        <taxon>Eurotiomycetidae</taxon>
        <taxon>Eurotiales</taxon>
        <taxon>Aspergillaceae</taxon>
        <taxon>Penicillium</taxon>
    </lineage>
</organism>
<keyword evidence="2" id="KW-0274">FAD</keyword>
<reference evidence="4" key="2">
    <citation type="journal article" date="2023" name="IMA Fungus">
        <title>Comparative genomic study of the Penicillium genus elucidates a diverse pangenome and 15 lateral gene transfer events.</title>
        <authorList>
            <person name="Petersen C."/>
            <person name="Sorensen T."/>
            <person name="Nielsen M.R."/>
            <person name="Sondergaard T.E."/>
            <person name="Sorensen J.L."/>
            <person name="Fitzpatrick D.A."/>
            <person name="Frisvad J.C."/>
            <person name="Nielsen K.L."/>
        </authorList>
    </citation>
    <scope>NUCLEOTIDE SEQUENCE</scope>
    <source>
        <strain evidence="4">IBT 20477</strain>
    </source>
</reference>
<dbReference type="GO" id="GO:0016491">
    <property type="term" value="F:oxidoreductase activity"/>
    <property type="evidence" value="ECO:0007669"/>
    <property type="project" value="UniProtKB-KW"/>
</dbReference>
<protein>
    <recommendedName>
        <fullName evidence="6">FAD/NAD(P)-binding domain-containing protein</fullName>
    </recommendedName>
</protein>
<reference evidence="4" key="1">
    <citation type="submission" date="2022-11" db="EMBL/GenBank/DDBJ databases">
        <authorList>
            <person name="Petersen C."/>
        </authorList>
    </citation>
    <scope>NUCLEOTIDE SEQUENCE</scope>
    <source>
        <strain evidence="4">IBT 20477</strain>
    </source>
</reference>
<dbReference type="Proteomes" id="UP001150942">
    <property type="component" value="Unassembled WGS sequence"/>
</dbReference>
<evidence type="ECO:0000256" key="3">
    <source>
        <dbReference type="ARBA" id="ARBA00023002"/>
    </source>
</evidence>
<keyword evidence="1" id="KW-0285">Flavoprotein</keyword>
<proteinExistence type="predicted"/>
<comment type="caution">
    <text evidence="4">The sequence shown here is derived from an EMBL/GenBank/DDBJ whole genome shotgun (WGS) entry which is preliminary data.</text>
</comment>
<dbReference type="PANTHER" id="PTHR23023">
    <property type="entry name" value="DIMETHYLANILINE MONOOXYGENASE"/>
    <property type="match status" value="1"/>
</dbReference>
<dbReference type="SUPFAM" id="SSF51905">
    <property type="entry name" value="FAD/NAD(P)-binding domain"/>
    <property type="match status" value="2"/>
</dbReference>
<evidence type="ECO:0000256" key="1">
    <source>
        <dbReference type="ARBA" id="ARBA00022630"/>
    </source>
</evidence>
<dbReference type="GO" id="GO:0050660">
    <property type="term" value="F:flavin adenine dinucleotide binding"/>
    <property type="evidence" value="ECO:0007669"/>
    <property type="project" value="InterPro"/>
</dbReference>
<gene>
    <name evidence="4" type="ORF">N7449_008382</name>
</gene>
<evidence type="ECO:0000313" key="4">
    <source>
        <dbReference type="EMBL" id="KAJ5192240.1"/>
    </source>
</evidence>
<accession>A0A9W9JC60</accession>
<keyword evidence="3" id="KW-0560">Oxidoreductase</keyword>
<evidence type="ECO:0008006" key="6">
    <source>
        <dbReference type="Google" id="ProtNLM"/>
    </source>
</evidence>
<name>A0A9W9JC60_9EURO</name>
<evidence type="ECO:0000313" key="5">
    <source>
        <dbReference type="Proteomes" id="UP001150942"/>
    </source>
</evidence>
<keyword evidence="5" id="KW-1185">Reference proteome</keyword>
<dbReference type="EMBL" id="JAPQKQ010000006">
    <property type="protein sequence ID" value="KAJ5192240.1"/>
    <property type="molecule type" value="Genomic_DNA"/>
</dbReference>